<dbReference type="Proteomes" id="UP000005324">
    <property type="component" value="Unassembled WGS sequence"/>
</dbReference>
<feature type="compositionally biased region" description="Low complexity" evidence="1">
    <location>
        <begin position="80"/>
        <end position="89"/>
    </location>
</feature>
<evidence type="ECO:0000313" key="4">
    <source>
        <dbReference type="Proteomes" id="UP000005324"/>
    </source>
</evidence>
<proteinExistence type="predicted"/>
<keyword evidence="4" id="KW-1185">Reference proteome</keyword>
<evidence type="ECO:0000313" key="3">
    <source>
        <dbReference type="EMBL" id="EFH13651.1"/>
    </source>
</evidence>
<organism evidence="3 4">
    <name type="scientific">Pseudoroseomonas cervicalis ATCC 49957</name>
    <dbReference type="NCBI Taxonomy" id="525371"/>
    <lineage>
        <taxon>Bacteria</taxon>
        <taxon>Pseudomonadati</taxon>
        <taxon>Pseudomonadota</taxon>
        <taxon>Alphaproteobacteria</taxon>
        <taxon>Acetobacterales</taxon>
        <taxon>Roseomonadaceae</taxon>
        <taxon>Roseomonas</taxon>
    </lineage>
</organism>
<evidence type="ECO:0000256" key="2">
    <source>
        <dbReference type="SAM" id="Phobius"/>
    </source>
</evidence>
<keyword evidence="2" id="KW-0812">Transmembrane</keyword>
<feature type="non-terminal residue" evidence="3">
    <location>
        <position position="1"/>
    </location>
</feature>
<name>D5RGB6_9PROT</name>
<evidence type="ECO:0000256" key="1">
    <source>
        <dbReference type="SAM" id="MobiDB-lite"/>
    </source>
</evidence>
<dbReference type="HOGENOM" id="CLU_1639038_0_0_5"/>
<accession>D5RGB6</accession>
<protein>
    <submittedName>
        <fullName evidence="3">Uncharacterized protein</fullName>
    </submittedName>
</protein>
<gene>
    <name evidence="3" type="ORF">HMPREF0731_0125</name>
</gene>
<reference evidence="3 4" key="1">
    <citation type="submission" date="2010-04" db="EMBL/GenBank/DDBJ databases">
        <authorList>
            <person name="Qin X."/>
            <person name="Bachman B."/>
            <person name="Battles P."/>
            <person name="Bell A."/>
            <person name="Bess C."/>
            <person name="Bickham C."/>
            <person name="Chaboub L."/>
            <person name="Chen D."/>
            <person name="Coyle M."/>
            <person name="Deiros D.R."/>
            <person name="Dinh H."/>
            <person name="Forbes L."/>
            <person name="Fowler G."/>
            <person name="Francisco L."/>
            <person name="Fu Q."/>
            <person name="Gubbala S."/>
            <person name="Hale W."/>
            <person name="Han Y."/>
            <person name="Hemphill L."/>
            <person name="Highlander S.K."/>
            <person name="Hirani K."/>
            <person name="Hogues M."/>
            <person name="Jackson L."/>
            <person name="Jakkamsetti A."/>
            <person name="Javaid M."/>
            <person name="Jiang H."/>
            <person name="Korchina V."/>
            <person name="Kovar C."/>
            <person name="Lara F."/>
            <person name="Lee S."/>
            <person name="Mata R."/>
            <person name="Mathew T."/>
            <person name="Moen C."/>
            <person name="Morales K."/>
            <person name="Munidasa M."/>
            <person name="Nazareth L."/>
            <person name="Ngo R."/>
            <person name="Nguyen L."/>
            <person name="Okwuonu G."/>
            <person name="Ongeri F."/>
            <person name="Patil S."/>
            <person name="Petrosino J."/>
            <person name="Pham C."/>
            <person name="Pham P."/>
            <person name="Pu L.-L."/>
            <person name="Puazo M."/>
            <person name="Raj R."/>
            <person name="Reid J."/>
            <person name="Rouhana J."/>
            <person name="Saada N."/>
            <person name="Shang Y."/>
            <person name="Simmons D."/>
            <person name="Thornton R."/>
            <person name="Warren J."/>
            <person name="Weissenberger G."/>
            <person name="Zhang J."/>
            <person name="Zhang L."/>
            <person name="Zhou C."/>
            <person name="Zhu D."/>
            <person name="Muzny D."/>
            <person name="Worley K."/>
            <person name="Gibbs R."/>
        </authorList>
    </citation>
    <scope>NUCLEOTIDE SEQUENCE [LARGE SCALE GENOMIC DNA]</scope>
    <source>
        <strain evidence="3 4">ATCC 49957</strain>
    </source>
</reference>
<dbReference type="AlphaFoldDB" id="D5RGB6"/>
<comment type="caution">
    <text evidence="3">The sequence shown here is derived from an EMBL/GenBank/DDBJ whole genome shotgun (WGS) entry which is preliminary data.</text>
</comment>
<dbReference type="EMBL" id="ADVL01000032">
    <property type="protein sequence ID" value="EFH13651.1"/>
    <property type="molecule type" value="Genomic_DNA"/>
</dbReference>
<sequence>IDSCAKNIRQTLCLDPSLRAAGAPRQIPQAPATRGMRGGGGEAGCPQGVRCLPPPAGGAATRRAPRALVPCRHRHAKMNRAPPAEAGRGPRPPAGRRRPLRRAYTARPASVSRPDGPRAQSPGGPAPHRRRGASMLDTLLLILGLGGFALMGLYVAACDRV</sequence>
<feature type="transmembrane region" description="Helical" evidence="2">
    <location>
        <begin position="138"/>
        <end position="157"/>
    </location>
</feature>
<keyword evidence="2" id="KW-0472">Membrane</keyword>
<feature type="region of interest" description="Disordered" evidence="1">
    <location>
        <begin position="53"/>
        <end position="131"/>
    </location>
</feature>
<keyword evidence="2" id="KW-1133">Transmembrane helix</keyword>